<evidence type="ECO:0000256" key="1">
    <source>
        <dbReference type="ARBA" id="ARBA00005234"/>
    </source>
</evidence>
<dbReference type="SUPFAM" id="SSF54001">
    <property type="entry name" value="Cysteine proteinases"/>
    <property type="match status" value="1"/>
</dbReference>
<sequence length="182" mass="21298">MLYNKLNKIQIENQKKRNSSFASPERYFWNKNKFSMVLEGLSIMGNIAQILVLLNDPLSLSHNMKGKFIAHQVPTDMDGVHCKFSSFEVLLSLKDAFLKHPSKADFNSVRKCFHGASYARPVQSCEMLLFPILYKHHWFVFVVHLKDQMFVFLDSLNEGSAYQEQVKTRFICIIIYFFKYVL</sequence>
<evidence type="ECO:0000313" key="6">
    <source>
        <dbReference type="Proteomes" id="UP000026962"/>
    </source>
</evidence>
<reference evidence="5" key="2">
    <citation type="submission" date="2018-05" db="EMBL/GenBank/DDBJ databases">
        <title>OpunRS2 (Oryza punctata Reference Sequence Version 2).</title>
        <authorList>
            <person name="Zhang J."/>
            <person name="Kudrna D."/>
            <person name="Lee S."/>
            <person name="Talag J."/>
            <person name="Welchert J."/>
            <person name="Wing R.A."/>
        </authorList>
    </citation>
    <scope>NUCLEOTIDE SEQUENCE [LARGE SCALE GENOMIC DNA]</scope>
</reference>
<dbReference type="AlphaFoldDB" id="A0A0E0JLN4"/>
<accession>A0A0E0JLN4</accession>
<evidence type="ECO:0000256" key="2">
    <source>
        <dbReference type="ARBA" id="ARBA00022670"/>
    </source>
</evidence>
<comment type="similarity">
    <text evidence="1">Belongs to the peptidase C48 family.</text>
</comment>
<evidence type="ECO:0000259" key="4">
    <source>
        <dbReference type="Pfam" id="PF02902"/>
    </source>
</evidence>
<proteinExistence type="inferred from homology"/>
<organism evidence="5">
    <name type="scientific">Oryza punctata</name>
    <name type="common">Red rice</name>
    <dbReference type="NCBI Taxonomy" id="4537"/>
    <lineage>
        <taxon>Eukaryota</taxon>
        <taxon>Viridiplantae</taxon>
        <taxon>Streptophyta</taxon>
        <taxon>Embryophyta</taxon>
        <taxon>Tracheophyta</taxon>
        <taxon>Spermatophyta</taxon>
        <taxon>Magnoliopsida</taxon>
        <taxon>Liliopsida</taxon>
        <taxon>Poales</taxon>
        <taxon>Poaceae</taxon>
        <taxon>BOP clade</taxon>
        <taxon>Oryzoideae</taxon>
        <taxon>Oryzeae</taxon>
        <taxon>Oryzinae</taxon>
        <taxon>Oryza</taxon>
    </lineage>
</organism>
<dbReference type="HOGENOM" id="CLU_1484297_0_0_1"/>
<name>A0A0E0JLN4_ORYPU</name>
<dbReference type="InterPro" id="IPR003653">
    <property type="entry name" value="Peptidase_C48_C"/>
</dbReference>
<dbReference type="GO" id="GO:0008234">
    <property type="term" value="F:cysteine-type peptidase activity"/>
    <property type="evidence" value="ECO:0007669"/>
    <property type="project" value="InterPro"/>
</dbReference>
<feature type="domain" description="Ubiquitin-like protease family profile" evidence="4">
    <location>
        <begin position="81"/>
        <end position="171"/>
    </location>
</feature>
<dbReference type="Gene3D" id="3.40.395.10">
    <property type="entry name" value="Adenoviral Proteinase, Chain A"/>
    <property type="match status" value="1"/>
</dbReference>
<dbReference type="GO" id="GO:0006508">
    <property type="term" value="P:proteolysis"/>
    <property type="evidence" value="ECO:0007669"/>
    <property type="project" value="UniProtKB-KW"/>
</dbReference>
<reference evidence="5" key="1">
    <citation type="submission" date="2015-04" db="UniProtKB">
        <authorList>
            <consortium name="EnsemblPlants"/>
        </authorList>
    </citation>
    <scope>IDENTIFICATION</scope>
</reference>
<dbReference type="EnsemblPlants" id="OPUNC01G24290.1">
    <property type="protein sequence ID" value="OPUNC01G24290.1"/>
    <property type="gene ID" value="OPUNC01G24290"/>
</dbReference>
<protein>
    <recommendedName>
        <fullName evidence="4">Ubiquitin-like protease family profile domain-containing protein</fullName>
    </recommendedName>
</protein>
<evidence type="ECO:0000256" key="3">
    <source>
        <dbReference type="ARBA" id="ARBA00022801"/>
    </source>
</evidence>
<dbReference type="InterPro" id="IPR038765">
    <property type="entry name" value="Papain-like_cys_pep_sf"/>
</dbReference>
<dbReference type="Gramene" id="OPUNC01G24290.1">
    <property type="protein sequence ID" value="OPUNC01G24290.1"/>
    <property type="gene ID" value="OPUNC01G24290"/>
</dbReference>
<keyword evidence="3" id="KW-0378">Hydrolase</keyword>
<keyword evidence="2" id="KW-0645">Protease</keyword>
<dbReference type="Pfam" id="PF02902">
    <property type="entry name" value="Peptidase_C48"/>
    <property type="match status" value="1"/>
</dbReference>
<keyword evidence="6" id="KW-1185">Reference proteome</keyword>
<evidence type="ECO:0000313" key="5">
    <source>
        <dbReference type="EnsemblPlants" id="OPUNC01G24290.1"/>
    </source>
</evidence>
<dbReference type="Proteomes" id="UP000026962">
    <property type="component" value="Chromosome 1"/>
</dbReference>